<dbReference type="SUPFAM" id="SSF48264">
    <property type="entry name" value="Cytochrome P450"/>
    <property type="match status" value="1"/>
</dbReference>
<dbReference type="Pfam" id="PF00067">
    <property type="entry name" value="p450"/>
    <property type="match status" value="1"/>
</dbReference>
<dbReference type="InterPro" id="IPR050121">
    <property type="entry name" value="Cytochrome_P450_monoxygenase"/>
</dbReference>
<evidence type="ECO:0000256" key="5">
    <source>
        <dbReference type="ARBA" id="ARBA00022723"/>
    </source>
</evidence>
<sequence length="481" mass="54292">MCLPSPSYYPTNYYLLGYGNKAAHTLLPPIKWLVHGSNIDFLHKYAEFERLGVDVDATISVLSPWVELAYKVADPDTIKQITGPRSPFRKPSELYGALSVFGPNIIASDGELWKKYKKIIAPAFTEGNNRLVWDTTVRVMLDLFEDVWGDQKTVVMALLILSTGIFGMETSWRDRTVPGLGHKITFQESLRLVATNTKSYIILPKWAAELSGIQLAFTEMEMYMRELIQERSSTSSANRHDLLSSLIEANKLEDLDSALNDRELLGNVFVMLFAGHETGGHTMCFALFLLALYPDEQDALYEHIKSILPASGVPEYSDLPRLKRCHAVYNETLRMLPTVQAVPMVSTADTTLTTRDRNGETVAIPVPKGTAFSLMASATHYNPKYWKDPYTFNPEMFMGDWNRDAFIPFNTGSRVCLGRRFFETEATAILALLIARYKVSIKEDPKFANETFEQKKARILKTTQLVSLTPAKAPLVFTRRD</sequence>
<dbReference type="InterPro" id="IPR017972">
    <property type="entry name" value="Cyt_P450_CS"/>
</dbReference>
<comment type="cofactor">
    <cofactor evidence="1 9">
        <name>heme</name>
        <dbReference type="ChEBI" id="CHEBI:30413"/>
    </cofactor>
</comment>
<organism evidence="11 12">
    <name type="scientific">Sphaerobolus stellatus (strain SS14)</name>
    <dbReference type="NCBI Taxonomy" id="990650"/>
    <lineage>
        <taxon>Eukaryota</taxon>
        <taxon>Fungi</taxon>
        <taxon>Dikarya</taxon>
        <taxon>Basidiomycota</taxon>
        <taxon>Agaricomycotina</taxon>
        <taxon>Agaricomycetes</taxon>
        <taxon>Phallomycetidae</taxon>
        <taxon>Geastrales</taxon>
        <taxon>Sphaerobolaceae</taxon>
        <taxon>Sphaerobolus</taxon>
    </lineage>
</organism>
<evidence type="ECO:0000256" key="2">
    <source>
        <dbReference type="ARBA" id="ARBA00005179"/>
    </source>
</evidence>
<keyword evidence="7 9" id="KW-0408">Iron</keyword>
<comment type="pathway">
    <text evidence="2">Secondary metabolite biosynthesis.</text>
</comment>
<accession>A0A0C9VEI6</accession>
<dbReference type="AlphaFoldDB" id="A0A0C9VEI6"/>
<dbReference type="Proteomes" id="UP000054279">
    <property type="component" value="Unassembled WGS sequence"/>
</dbReference>
<dbReference type="InterPro" id="IPR001128">
    <property type="entry name" value="Cyt_P450"/>
</dbReference>
<dbReference type="PRINTS" id="PR00385">
    <property type="entry name" value="P450"/>
</dbReference>
<reference evidence="11 12" key="1">
    <citation type="submission" date="2014-06" db="EMBL/GenBank/DDBJ databases">
        <title>Evolutionary Origins and Diversification of the Mycorrhizal Mutualists.</title>
        <authorList>
            <consortium name="DOE Joint Genome Institute"/>
            <consortium name="Mycorrhizal Genomics Consortium"/>
            <person name="Kohler A."/>
            <person name="Kuo A."/>
            <person name="Nagy L.G."/>
            <person name="Floudas D."/>
            <person name="Copeland A."/>
            <person name="Barry K.W."/>
            <person name="Cichocki N."/>
            <person name="Veneault-Fourrey C."/>
            <person name="LaButti K."/>
            <person name="Lindquist E.A."/>
            <person name="Lipzen A."/>
            <person name="Lundell T."/>
            <person name="Morin E."/>
            <person name="Murat C."/>
            <person name="Riley R."/>
            <person name="Ohm R."/>
            <person name="Sun H."/>
            <person name="Tunlid A."/>
            <person name="Henrissat B."/>
            <person name="Grigoriev I.V."/>
            <person name="Hibbett D.S."/>
            <person name="Martin F."/>
        </authorList>
    </citation>
    <scope>NUCLEOTIDE SEQUENCE [LARGE SCALE GENOMIC DNA]</scope>
    <source>
        <strain evidence="11 12">SS14</strain>
    </source>
</reference>
<comment type="similarity">
    <text evidence="3 10">Belongs to the cytochrome P450 family.</text>
</comment>
<dbReference type="GO" id="GO:0004497">
    <property type="term" value="F:monooxygenase activity"/>
    <property type="evidence" value="ECO:0007669"/>
    <property type="project" value="UniProtKB-KW"/>
</dbReference>
<dbReference type="HOGENOM" id="CLU_001570_25_0_1"/>
<evidence type="ECO:0000256" key="9">
    <source>
        <dbReference type="PIRSR" id="PIRSR602401-1"/>
    </source>
</evidence>
<evidence type="ECO:0000256" key="7">
    <source>
        <dbReference type="ARBA" id="ARBA00023004"/>
    </source>
</evidence>
<dbReference type="GO" id="GO:0016705">
    <property type="term" value="F:oxidoreductase activity, acting on paired donors, with incorporation or reduction of molecular oxygen"/>
    <property type="evidence" value="ECO:0007669"/>
    <property type="project" value="InterPro"/>
</dbReference>
<dbReference type="OrthoDB" id="1470350at2759"/>
<dbReference type="PRINTS" id="PR00463">
    <property type="entry name" value="EP450I"/>
</dbReference>
<keyword evidence="12" id="KW-1185">Reference proteome</keyword>
<gene>
    <name evidence="11" type="ORF">M422DRAFT_261559</name>
</gene>
<evidence type="ECO:0000313" key="12">
    <source>
        <dbReference type="Proteomes" id="UP000054279"/>
    </source>
</evidence>
<dbReference type="InterPro" id="IPR002401">
    <property type="entry name" value="Cyt_P450_E_grp-I"/>
</dbReference>
<keyword evidence="8 10" id="KW-0503">Monooxygenase</keyword>
<protein>
    <submittedName>
        <fullName evidence="11">Unplaced genomic scaffold SPHSTscaffold_107, whole genome shotgun sequence</fullName>
    </submittedName>
</protein>
<dbReference type="Gene3D" id="1.10.630.10">
    <property type="entry name" value="Cytochrome P450"/>
    <property type="match status" value="1"/>
</dbReference>
<evidence type="ECO:0000256" key="10">
    <source>
        <dbReference type="RuleBase" id="RU000461"/>
    </source>
</evidence>
<keyword evidence="5 9" id="KW-0479">Metal-binding</keyword>
<evidence type="ECO:0000256" key="1">
    <source>
        <dbReference type="ARBA" id="ARBA00001971"/>
    </source>
</evidence>
<evidence type="ECO:0000256" key="4">
    <source>
        <dbReference type="ARBA" id="ARBA00022617"/>
    </source>
</evidence>
<keyword evidence="4 9" id="KW-0349">Heme</keyword>
<dbReference type="PANTHER" id="PTHR24305:SF166">
    <property type="entry name" value="CYTOCHROME P450 12A4, MITOCHONDRIAL-RELATED"/>
    <property type="match status" value="1"/>
</dbReference>
<dbReference type="InterPro" id="IPR036396">
    <property type="entry name" value="Cyt_P450_sf"/>
</dbReference>
<dbReference type="GO" id="GO:0020037">
    <property type="term" value="F:heme binding"/>
    <property type="evidence" value="ECO:0007669"/>
    <property type="project" value="InterPro"/>
</dbReference>
<dbReference type="GO" id="GO:0005506">
    <property type="term" value="F:iron ion binding"/>
    <property type="evidence" value="ECO:0007669"/>
    <property type="project" value="InterPro"/>
</dbReference>
<evidence type="ECO:0000256" key="3">
    <source>
        <dbReference type="ARBA" id="ARBA00010617"/>
    </source>
</evidence>
<feature type="binding site" description="axial binding residue" evidence="9">
    <location>
        <position position="416"/>
    </location>
    <ligand>
        <name>heme</name>
        <dbReference type="ChEBI" id="CHEBI:30413"/>
    </ligand>
    <ligandPart>
        <name>Fe</name>
        <dbReference type="ChEBI" id="CHEBI:18248"/>
    </ligandPart>
</feature>
<name>A0A0C9VEI6_SPHS4</name>
<dbReference type="PANTHER" id="PTHR24305">
    <property type="entry name" value="CYTOCHROME P450"/>
    <property type="match status" value="1"/>
</dbReference>
<proteinExistence type="inferred from homology"/>
<evidence type="ECO:0000256" key="8">
    <source>
        <dbReference type="ARBA" id="ARBA00023033"/>
    </source>
</evidence>
<evidence type="ECO:0000256" key="6">
    <source>
        <dbReference type="ARBA" id="ARBA00023002"/>
    </source>
</evidence>
<dbReference type="PROSITE" id="PS00086">
    <property type="entry name" value="CYTOCHROME_P450"/>
    <property type="match status" value="1"/>
</dbReference>
<dbReference type="EMBL" id="KN837182">
    <property type="protein sequence ID" value="KIJ36010.1"/>
    <property type="molecule type" value="Genomic_DNA"/>
</dbReference>
<evidence type="ECO:0000313" key="11">
    <source>
        <dbReference type="EMBL" id="KIJ36010.1"/>
    </source>
</evidence>
<keyword evidence="6 10" id="KW-0560">Oxidoreductase</keyword>